<sequence length="467" mass="52164">MSPSGRAGWRRPIAEGVPNELLFYIFEAATAVPDPLHHCHLDFRGNRRMDPFARERYDESLATKRSLASVCRRWNVLATPMLYTHLDVSGDRKRSQALIQTLYPPQKSETDDILVSARAKERAIRLGKCVKRLEISVPLSLGLGTDKTHAKSLKSDLLRQQREFAKVTNLIRGLTHLEVFVMAARAHPGEAHVGLDMLQALPPTLQAIHWHISGVMELATSLSSLKPRWVKFYNTHRNLVTVDIPCQLQLSRHQGPTSVNRVQWPPIRHLSLRSVVSIAPATVEIPASLQSVSFLDPVLKKSAPTQFICQFIRAHGKQLTSVGLRLESTHDAPTELLLSLKAGCPRLTQIQLFLPHSANALDLDQFSTSVGVTVPTVTMLGVEFSRPRSGSTIYRTRSEYTVAVAQLSWKKVFPNLRKVRLLLEADVERFFGAGNTFSESVLDACRTRGIVMEDNFGNPLTESLDVL</sequence>
<reference evidence="1 2" key="1">
    <citation type="journal article" date="2019" name="Nat. Ecol. Evol.">
        <title>Megaphylogeny resolves global patterns of mushroom evolution.</title>
        <authorList>
            <person name="Varga T."/>
            <person name="Krizsan K."/>
            <person name="Foldi C."/>
            <person name="Dima B."/>
            <person name="Sanchez-Garcia M."/>
            <person name="Sanchez-Ramirez S."/>
            <person name="Szollosi G.J."/>
            <person name="Szarkandi J.G."/>
            <person name="Papp V."/>
            <person name="Albert L."/>
            <person name="Andreopoulos W."/>
            <person name="Angelini C."/>
            <person name="Antonin V."/>
            <person name="Barry K.W."/>
            <person name="Bougher N.L."/>
            <person name="Buchanan P."/>
            <person name="Buyck B."/>
            <person name="Bense V."/>
            <person name="Catcheside P."/>
            <person name="Chovatia M."/>
            <person name="Cooper J."/>
            <person name="Damon W."/>
            <person name="Desjardin D."/>
            <person name="Finy P."/>
            <person name="Geml J."/>
            <person name="Haridas S."/>
            <person name="Hughes K."/>
            <person name="Justo A."/>
            <person name="Karasinski D."/>
            <person name="Kautmanova I."/>
            <person name="Kiss B."/>
            <person name="Kocsube S."/>
            <person name="Kotiranta H."/>
            <person name="LaButti K.M."/>
            <person name="Lechner B.E."/>
            <person name="Liimatainen K."/>
            <person name="Lipzen A."/>
            <person name="Lukacs Z."/>
            <person name="Mihaltcheva S."/>
            <person name="Morgado L.N."/>
            <person name="Niskanen T."/>
            <person name="Noordeloos M.E."/>
            <person name="Ohm R.A."/>
            <person name="Ortiz-Santana B."/>
            <person name="Ovrebo C."/>
            <person name="Racz N."/>
            <person name="Riley R."/>
            <person name="Savchenko A."/>
            <person name="Shiryaev A."/>
            <person name="Soop K."/>
            <person name="Spirin V."/>
            <person name="Szebenyi C."/>
            <person name="Tomsovsky M."/>
            <person name="Tulloss R.E."/>
            <person name="Uehling J."/>
            <person name="Grigoriev I.V."/>
            <person name="Vagvolgyi C."/>
            <person name="Papp T."/>
            <person name="Martin F.M."/>
            <person name="Miettinen O."/>
            <person name="Hibbett D.S."/>
            <person name="Nagy L.G."/>
        </authorList>
    </citation>
    <scope>NUCLEOTIDE SEQUENCE [LARGE SCALE GENOMIC DNA]</scope>
    <source>
        <strain evidence="1 2">FP101781</strain>
    </source>
</reference>
<comment type="caution">
    <text evidence="1">The sequence shown here is derived from an EMBL/GenBank/DDBJ whole genome shotgun (WGS) entry which is preliminary data.</text>
</comment>
<evidence type="ECO:0000313" key="2">
    <source>
        <dbReference type="Proteomes" id="UP000298030"/>
    </source>
</evidence>
<name>A0A4Y7T2M3_COPMI</name>
<dbReference type="EMBL" id="QPFP01000036">
    <property type="protein sequence ID" value="TEB27872.1"/>
    <property type="molecule type" value="Genomic_DNA"/>
</dbReference>
<dbReference type="Proteomes" id="UP000298030">
    <property type="component" value="Unassembled WGS sequence"/>
</dbReference>
<accession>A0A4Y7T2M3</accession>
<protein>
    <submittedName>
        <fullName evidence="1">Uncharacterized protein</fullName>
    </submittedName>
</protein>
<dbReference type="OrthoDB" id="3256525at2759"/>
<organism evidence="1 2">
    <name type="scientific">Coprinellus micaceus</name>
    <name type="common">Glistening ink-cap mushroom</name>
    <name type="synonym">Coprinus micaceus</name>
    <dbReference type="NCBI Taxonomy" id="71717"/>
    <lineage>
        <taxon>Eukaryota</taxon>
        <taxon>Fungi</taxon>
        <taxon>Dikarya</taxon>
        <taxon>Basidiomycota</taxon>
        <taxon>Agaricomycotina</taxon>
        <taxon>Agaricomycetes</taxon>
        <taxon>Agaricomycetidae</taxon>
        <taxon>Agaricales</taxon>
        <taxon>Agaricineae</taxon>
        <taxon>Psathyrellaceae</taxon>
        <taxon>Coprinellus</taxon>
    </lineage>
</organism>
<gene>
    <name evidence="1" type="ORF">FA13DRAFT_1736052</name>
</gene>
<proteinExistence type="predicted"/>
<evidence type="ECO:0000313" key="1">
    <source>
        <dbReference type="EMBL" id="TEB27872.1"/>
    </source>
</evidence>
<dbReference type="AlphaFoldDB" id="A0A4Y7T2M3"/>
<keyword evidence="2" id="KW-1185">Reference proteome</keyword>